<dbReference type="KEGG" id="halu:HUG12_14600"/>
<dbReference type="GeneID" id="56038713"/>
<dbReference type="OrthoDB" id="269729at2157"/>
<dbReference type="EMBL" id="CP058579">
    <property type="protein sequence ID" value="QLG62892.1"/>
    <property type="molecule type" value="Genomic_DNA"/>
</dbReference>
<dbReference type="AlphaFoldDB" id="A0A7D5LBN4"/>
<name>A0A7D5LBN4_9EURY</name>
<gene>
    <name evidence="1" type="ORF">HUG12_14600</name>
</gene>
<sequence>MIRFERDGEDLLVRDDIEDVSFRVDAGGAGRRATDADGFVFPVDSAVTVETDHLAFRKPVAVYVREDGSPVDSCPPGQCTAIDAGRYELEVSSAPMKLYLRLDGPFRIDSEGDRTRFEYDGTRTVRVGARSFHGRPAGTVTVPETPRGLMDAVSTFGSALATTSPERSFPTLRGHPPLVSFGDEREIPSFAAPPGTGVRIAVPEEWGAVYTVATLAYYLGATVVPGDAPAVTAAGTTHRLDGGGLAAETREFLEHVFLLDCVVRTEGFYDVDLHERRVVDERVDLDLGRLYDLPLDERLAAYVDVPTDDLSGLLDWHLTADVAPEPSSAELLPFVVNDLSAIRNPEAIPAAAERQEDSLGDFYRSEDEGGVGVDGDAFEDETVVTPEPVDTVGHVWVGDGYPVGASKPTVGSYRRRLDQPASESRVIDVQVVCNEDEMREETEQLYGFRDYLEFDIDIAFDLTCEQLRELLAAEHDFLHFVGHVDAEGMKCSDGYLDLHTLEGTGVKAFLLNACTSYTQGMELVRAGSIGGLVTTTDVGNIMATNAGRTMARLLDYGFDLHGVLDVVKKVHVVGGAYSVVGDAGVTLCQADSGAPTLVEIMTRNKPSEDRFEITHRVVPNRSYGAGSFFVDHFDEDGAYYLLGSRPPTLTIERENLQSTTKQKRTPLIIDHELQWSDELDFSKI</sequence>
<organism evidence="1 2">
    <name type="scientific">Halorarum salinum</name>
    <dbReference type="NCBI Taxonomy" id="2743089"/>
    <lineage>
        <taxon>Archaea</taxon>
        <taxon>Methanobacteriati</taxon>
        <taxon>Methanobacteriota</taxon>
        <taxon>Stenosarchaea group</taxon>
        <taxon>Halobacteria</taxon>
        <taxon>Halobacteriales</taxon>
        <taxon>Haloferacaceae</taxon>
        <taxon>Halorarum</taxon>
    </lineage>
</organism>
<evidence type="ECO:0000313" key="1">
    <source>
        <dbReference type="EMBL" id="QLG62892.1"/>
    </source>
</evidence>
<dbReference type="RefSeq" id="WP_179269477.1">
    <property type="nucleotide sequence ID" value="NZ_CP058579.1"/>
</dbReference>
<reference evidence="1 2" key="1">
    <citation type="submission" date="2020-06" db="EMBL/GenBank/DDBJ databases">
        <title>NJ-3-1, isolated from saline soil.</title>
        <authorList>
            <person name="Cui H.L."/>
            <person name="Shi X."/>
        </authorList>
    </citation>
    <scope>NUCLEOTIDE SEQUENCE [LARGE SCALE GENOMIC DNA]</scope>
    <source>
        <strain evidence="1 2">NJ-3-1</strain>
    </source>
</reference>
<keyword evidence="2" id="KW-1185">Reference proteome</keyword>
<proteinExistence type="predicted"/>
<evidence type="ECO:0000313" key="2">
    <source>
        <dbReference type="Proteomes" id="UP000509626"/>
    </source>
</evidence>
<protein>
    <submittedName>
        <fullName evidence="1">Caspase family protein</fullName>
    </submittedName>
</protein>
<accession>A0A7D5LBN4</accession>
<dbReference type="Proteomes" id="UP000509626">
    <property type="component" value="Chromosome"/>
</dbReference>